<name>A0A139L4I7_9BACE</name>
<protein>
    <submittedName>
        <fullName evidence="1">Uncharacterized protein</fullName>
    </submittedName>
</protein>
<evidence type="ECO:0000313" key="2">
    <source>
        <dbReference type="Proteomes" id="UP000070319"/>
    </source>
</evidence>
<dbReference type="AlphaFoldDB" id="A0A139L4I7"/>
<comment type="caution">
    <text evidence="1">The sequence shown here is derived from an EMBL/GenBank/DDBJ whole genome shotgun (WGS) entry which is preliminary data.</text>
</comment>
<sequence>MSGMTDILTNHFYTPVIQTITGVFILSGNDSARLKSIIRNSGINTEELSTKRVAETIYFCIKEINK</sequence>
<accession>A0A139L4I7</accession>
<dbReference type="PATRIC" id="fig|329854.7.peg.3219"/>
<evidence type="ECO:0000313" key="1">
    <source>
        <dbReference type="EMBL" id="KXT46351.1"/>
    </source>
</evidence>
<reference evidence="1 2" key="1">
    <citation type="submission" date="2016-02" db="EMBL/GenBank/DDBJ databases">
        <authorList>
            <person name="Wen L."/>
            <person name="He K."/>
            <person name="Yang H."/>
        </authorList>
    </citation>
    <scope>NUCLEOTIDE SEQUENCE [LARGE SCALE GENOMIC DNA]</scope>
    <source>
        <strain evidence="1 2">KLE1704</strain>
    </source>
</reference>
<gene>
    <name evidence="1" type="ORF">HMPREF2531_03151</name>
</gene>
<organism evidence="1">
    <name type="scientific">Bacteroides intestinalis</name>
    <dbReference type="NCBI Taxonomy" id="329854"/>
    <lineage>
        <taxon>Bacteria</taxon>
        <taxon>Pseudomonadati</taxon>
        <taxon>Bacteroidota</taxon>
        <taxon>Bacteroidia</taxon>
        <taxon>Bacteroidales</taxon>
        <taxon>Bacteroidaceae</taxon>
        <taxon>Bacteroides</taxon>
    </lineage>
</organism>
<dbReference type="EMBL" id="LTDF01000125">
    <property type="protein sequence ID" value="KXT46351.1"/>
    <property type="molecule type" value="Genomic_DNA"/>
</dbReference>
<proteinExistence type="predicted"/>
<dbReference type="Proteomes" id="UP000070319">
    <property type="component" value="Unassembled WGS sequence"/>
</dbReference>